<evidence type="ECO:0000256" key="3">
    <source>
        <dbReference type="ARBA" id="ARBA00022516"/>
    </source>
</evidence>
<reference evidence="13 14" key="1">
    <citation type="journal article" date="2011" name="PLoS Pathog.">
        <title>Endophytic Life Strategies Decoded by Genome and Transcriptome Analyses of the Mutualistic Root Symbiont Piriformospora indica.</title>
        <authorList>
            <person name="Zuccaro A."/>
            <person name="Lahrmann U."/>
            <person name="Guldener U."/>
            <person name="Langen G."/>
            <person name="Pfiffi S."/>
            <person name="Biedenkopf D."/>
            <person name="Wong P."/>
            <person name="Samans B."/>
            <person name="Grimm C."/>
            <person name="Basiewicz M."/>
            <person name="Murat C."/>
            <person name="Martin F."/>
            <person name="Kogel K.H."/>
        </authorList>
    </citation>
    <scope>NUCLEOTIDE SEQUENCE [LARGE SCALE GENOMIC DNA]</scope>
    <source>
        <strain evidence="13 14">DSM 11827</strain>
    </source>
</reference>
<comment type="catalytic activity">
    <reaction evidence="12">
        <text>an acyl-CoA + malonyl-CoA + H(+) = a 3-oxoacyl-CoA + CO2 + CoA</text>
        <dbReference type="Rhea" id="RHEA:50252"/>
        <dbReference type="ChEBI" id="CHEBI:15378"/>
        <dbReference type="ChEBI" id="CHEBI:16526"/>
        <dbReference type="ChEBI" id="CHEBI:57287"/>
        <dbReference type="ChEBI" id="CHEBI:57384"/>
        <dbReference type="ChEBI" id="CHEBI:58342"/>
        <dbReference type="ChEBI" id="CHEBI:90726"/>
    </reaction>
    <physiologicalReaction direction="left-to-right" evidence="12">
        <dbReference type="Rhea" id="RHEA:50253"/>
    </physiologicalReaction>
</comment>
<protein>
    <recommendedName>
        <fullName evidence="12">Elongation of fatty acids protein</fullName>
        <ecNumber evidence="12">2.3.1.-</ecNumber>
    </recommendedName>
</protein>
<evidence type="ECO:0000256" key="10">
    <source>
        <dbReference type="ARBA" id="ARBA00023160"/>
    </source>
</evidence>
<feature type="transmembrane region" description="Helical" evidence="12">
    <location>
        <begin position="255"/>
        <end position="275"/>
    </location>
</feature>
<evidence type="ECO:0000256" key="12">
    <source>
        <dbReference type="RuleBase" id="RU361115"/>
    </source>
</evidence>
<dbReference type="GO" id="GO:0005789">
    <property type="term" value="C:endoplasmic reticulum membrane"/>
    <property type="evidence" value="ECO:0007669"/>
    <property type="project" value="TreeGrafter"/>
</dbReference>
<evidence type="ECO:0000256" key="1">
    <source>
        <dbReference type="ARBA" id="ARBA00004141"/>
    </source>
</evidence>
<evidence type="ECO:0000256" key="6">
    <source>
        <dbReference type="ARBA" id="ARBA00022832"/>
    </source>
</evidence>
<evidence type="ECO:0000256" key="4">
    <source>
        <dbReference type="ARBA" id="ARBA00022679"/>
    </source>
</evidence>
<dbReference type="PANTHER" id="PTHR11157">
    <property type="entry name" value="FATTY ACID ACYL TRANSFERASE-RELATED"/>
    <property type="match status" value="1"/>
</dbReference>
<accession>G4TM08</accession>
<organism evidence="13 14">
    <name type="scientific">Serendipita indica (strain DSM 11827)</name>
    <name type="common">Root endophyte fungus</name>
    <name type="synonym">Piriformospora indica</name>
    <dbReference type="NCBI Taxonomy" id="1109443"/>
    <lineage>
        <taxon>Eukaryota</taxon>
        <taxon>Fungi</taxon>
        <taxon>Dikarya</taxon>
        <taxon>Basidiomycota</taxon>
        <taxon>Agaricomycotina</taxon>
        <taxon>Agaricomycetes</taxon>
        <taxon>Sebacinales</taxon>
        <taxon>Serendipitaceae</taxon>
        <taxon>Serendipita</taxon>
    </lineage>
</organism>
<dbReference type="STRING" id="1109443.G4TM08"/>
<keyword evidence="8 12" id="KW-0443">Lipid metabolism</keyword>
<dbReference type="eggNOG" id="KOG3071">
    <property type="taxonomic scope" value="Eukaryota"/>
</dbReference>
<dbReference type="Pfam" id="PF01151">
    <property type="entry name" value="ELO"/>
    <property type="match status" value="1"/>
</dbReference>
<evidence type="ECO:0000256" key="5">
    <source>
        <dbReference type="ARBA" id="ARBA00022692"/>
    </source>
</evidence>
<dbReference type="AlphaFoldDB" id="G4TM08"/>
<dbReference type="Proteomes" id="UP000007148">
    <property type="component" value="Unassembled WGS sequence"/>
</dbReference>
<dbReference type="OrthoDB" id="434092at2759"/>
<evidence type="ECO:0000313" key="13">
    <source>
        <dbReference type="EMBL" id="CCA72349.1"/>
    </source>
</evidence>
<dbReference type="OMA" id="HQAWARW"/>
<keyword evidence="3 12" id="KW-0444">Lipid biosynthesis</keyword>
<dbReference type="EMBL" id="CAFZ01000159">
    <property type="protein sequence ID" value="CCA72349.1"/>
    <property type="molecule type" value="Genomic_DNA"/>
</dbReference>
<dbReference type="PANTHER" id="PTHR11157:SF134">
    <property type="entry name" value="ELONGATION OF FATTY ACIDS PROTEIN 1-RELATED"/>
    <property type="match status" value="1"/>
</dbReference>
<comment type="subcellular location">
    <subcellularLocation>
        <location evidence="1">Membrane</location>
        <topology evidence="1">Multi-pass membrane protein</topology>
    </subcellularLocation>
</comment>
<dbReference type="GO" id="GO:0034626">
    <property type="term" value="P:fatty acid elongation, polyunsaturated fatty acid"/>
    <property type="evidence" value="ECO:0007669"/>
    <property type="project" value="TreeGrafter"/>
</dbReference>
<dbReference type="InParanoid" id="G4TM08"/>
<keyword evidence="7 12" id="KW-1133">Transmembrane helix</keyword>
<dbReference type="GO" id="GO:0042761">
    <property type="term" value="P:very long-chain fatty acid biosynthetic process"/>
    <property type="evidence" value="ECO:0007669"/>
    <property type="project" value="TreeGrafter"/>
</dbReference>
<dbReference type="FunCoup" id="G4TM08">
    <property type="interactions" value="291"/>
</dbReference>
<dbReference type="PROSITE" id="PS01188">
    <property type="entry name" value="ELO"/>
    <property type="match status" value="1"/>
</dbReference>
<evidence type="ECO:0000256" key="7">
    <source>
        <dbReference type="ARBA" id="ARBA00022989"/>
    </source>
</evidence>
<proteinExistence type="inferred from homology"/>
<feature type="transmembrane region" description="Helical" evidence="12">
    <location>
        <begin position="41"/>
        <end position="64"/>
    </location>
</feature>
<evidence type="ECO:0000256" key="2">
    <source>
        <dbReference type="ARBA" id="ARBA00007263"/>
    </source>
</evidence>
<sequence length="322" mass="36363">MRDPSSMMPNLANTLLALPFMPTDSFPTYLTQWQPGVTPLSTTPVVLSVIAGYLATIFTIRYLLKDKQAYVLNTWFRAHNIVLSVGSGLLLALMAEEIGPLVWKHGFRWAICDSAAWTPRMEFYYIINYYIKYVELIDTVFLALKKKPLAFLHVFHHAATALLCYNQLNGKTSVSWTVITLNLAVHVVMYYYYYGTAGGRRFWWKRHVTTMQITQFIIDLCIVYYATFQLFAFRDRAKYPWLPSVRADCAGTKDAAIFGCGLLSSYLFLFIEFFIRTYIIKGNKSARSASGAAKHSAKKVANGVSNGHAYANGNGVAKKADL</sequence>
<comment type="similarity">
    <text evidence="2 12">Belongs to the ELO family.</text>
</comment>
<keyword evidence="4 12" id="KW-0808">Transferase</keyword>
<keyword evidence="6 12" id="KW-0276">Fatty acid metabolism</keyword>
<keyword evidence="5 12" id="KW-0812">Transmembrane</keyword>
<feature type="transmembrane region" description="Helical" evidence="12">
    <location>
        <begin position="174"/>
        <end position="193"/>
    </location>
</feature>
<comment type="catalytic activity">
    <reaction evidence="11">
        <text>a very-long-chain acyl-CoA + malonyl-CoA + H(+) = a very-long-chain 3-oxoacyl-CoA + CO2 + CoA</text>
        <dbReference type="Rhea" id="RHEA:32727"/>
        <dbReference type="ChEBI" id="CHEBI:15378"/>
        <dbReference type="ChEBI" id="CHEBI:16526"/>
        <dbReference type="ChEBI" id="CHEBI:57287"/>
        <dbReference type="ChEBI" id="CHEBI:57384"/>
        <dbReference type="ChEBI" id="CHEBI:90725"/>
        <dbReference type="ChEBI" id="CHEBI:90736"/>
        <dbReference type="EC" id="2.3.1.199"/>
    </reaction>
</comment>
<dbReference type="GO" id="GO:0019367">
    <property type="term" value="P:fatty acid elongation, saturated fatty acid"/>
    <property type="evidence" value="ECO:0007669"/>
    <property type="project" value="TreeGrafter"/>
</dbReference>
<keyword evidence="9 12" id="KW-0472">Membrane</keyword>
<dbReference type="GO" id="GO:0030148">
    <property type="term" value="P:sphingolipid biosynthetic process"/>
    <property type="evidence" value="ECO:0007669"/>
    <property type="project" value="TreeGrafter"/>
</dbReference>
<dbReference type="InterPro" id="IPR002076">
    <property type="entry name" value="ELO_fam"/>
</dbReference>
<evidence type="ECO:0000256" key="8">
    <source>
        <dbReference type="ARBA" id="ARBA00023098"/>
    </source>
</evidence>
<dbReference type="EC" id="2.3.1.-" evidence="12"/>
<keyword evidence="10 12" id="KW-0275">Fatty acid biosynthesis</keyword>
<dbReference type="GO" id="GO:0034625">
    <property type="term" value="P:fatty acid elongation, monounsaturated fatty acid"/>
    <property type="evidence" value="ECO:0007669"/>
    <property type="project" value="TreeGrafter"/>
</dbReference>
<keyword evidence="14" id="KW-1185">Reference proteome</keyword>
<comment type="caution">
    <text evidence="13">The sequence shown here is derived from an EMBL/GenBank/DDBJ whole genome shotgun (WGS) entry which is preliminary data.</text>
</comment>
<feature type="transmembrane region" description="Helical" evidence="12">
    <location>
        <begin position="213"/>
        <end position="233"/>
    </location>
</feature>
<gene>
    <name evidence="13" type="ORF">PIIN_06283</name>
</gene>
<dbReference type="InterPro" id="IPR030457">
    <property type="entry name" value="ELO_CS"/>
</dbReference>
<feature type="transmembrane region" description="Helical" evidence="12">
    <location>
        <begin position="76"/>
        <end position="95"/>
    </location>
</feature>
<name>G4TM08_SERID</name>
<evidence type="ECO:0000313" key="14">
    <source>
        <dbReference type="Proteomes" id="UP000007148"/>
    </source>
</evidence>
<dbReference type="HOGENOM" id="CLU_048483_6_1_1"/>
<evidence type="ECO:0000256" key="9">
    <source>
        <dbReference type="ARBA" id="ARBA00023136"/>
    </source>
</evidence>
<dbReference type="GO" id="GO:0009922">
    <property type="term" value="F:fatty acid elongase activity"/>
    <property type="evidence" value="ECO:0007669"/>
    <property type="project" value="UniProtKB-EC"/>
</dbReference>
<evidence type="ECO:0000256" key="11">
    <source>
        <dbReference type="ARBA" id="ARBA00047375"/>
    </source>
</evidence>